<evidence type="ECO:0000259" key="1">
    <source>
        <dbReference type="Pfam" id="PF12697"/>
    </source>
</evidence>
<dbReference type="Pfam" id="PF12697">
    <property type="entry name" value="Abhydrolase_6"/>
    <property type="match status" value="1"/>
</dbReference>
<dbReference type="Gene3D" id="3.40.50.1820">
    <property type="entry name" value="alpha/beta hydrolase"/>
    <property type="match status" value="1"/>
</dbReference>
<dbReference type="GeneID" id="96993395"/>
<feature type="domain" description="AB hydrolase-1" evidence="1">
    <location>
        <begin position="148"/>
        <end position="349"/>
    </location>
</feature>
<dbReference type="InterPro" id="IPR000073">
    <property type="entry name" value="AB_hydrolase_1"/>
</dbReference>
<sequence>MAPTVSGVLAILAAIGAGGALAGVAAAARRSLTPGYSPEYDISPLVVTDEEIEFKSTKRTCTPGIFGLHLLGKDEPAIIGPVIARTEHVVRRRLLRKPASLSTKSKCRWSGIVASTPGSPFRDVEIPTSLGPAPAWFVEGDSNEWAIHVHGQGSDRRQTLRGVATATALGLNSLIISYRNDGKGPRSTEGLSHLGESEWHDLDDALHFIAARGATQCIVFGWSLGATLAMNTLQRSGISSMIAGIVMVAPVLSWEAALRSNANHQGWPRVLGTSVTLLLGLPGISRLVGLSEPLNIRKADAARLEGPLRTPILILHNVNDWSVPFETSRQFAQRRGPGVELVEFDCSGHTQEWNSDPIRWDLAVRRWYGGLLQTDTAGDTSKATAGEL</sequence>
<name>Q8GAD7_PAENI</name>
<evidence type="ECO:0000313" key="2">
    <source>
        <dbReference type="EMBL" id="CAD47994.1"/>
    </source>
</evidence>
<dbReference type="ESTHER" id="artni-Q8GAD7">
    <property type="family name" value="6_AlphaBeta_hydrolase"/>
</dbReference>
<dbReference type="EMBL" id="AJ507836">
    <property type="protein sequence ID" value="CAD47994.1"/>
    <property type="molecule type" value="Genomic_DNA"/>
</dbReference>
<dbReference type="InterPro" id="IPR029058">
    <property type="entry name" value="AB_hydrolase_fold"/>
</dbReference>
<reference evidence="2" key="2">
    <citation type="submission" date="2013-12" db="EMBL/GenBank/DDBJ databases">
        <authorList>
            <person name="Mihasan M."/>
            <person name="Brandsch R."/>
        </authorList>
    </citation>
    <scope>NUCLEOTIDE SEQUENCE</scope>
    <source>
        <strain evidence="2">ATCC 49919</strain>
        <plasmid evidence="2">pAO1</plasmid>
    </source>
</reference>
<proteinExistence type="predicted"/>
<accession>Q8GAD7</accession>
<dbReference type="SUPFAM" id="SSF53474">
    <property type="entry name" value="alpha/beta-Hydrolases"/>
    <property type="match status" value="1"/>
</dbReference>
<dbReference type="RefSeq" id="WP_016359505.1">
    <property type="nucleotide sequence ID" value="NC_021229.1"/>
</dbReference>
<keyword evidence="2" id="KW-0614">Plasmid</keyword>
<organism evidence="2">
    <name type="scientific">Paenarthrobacter nicotinovorans</name>
    <name type="common">Arthrobacter nicotinovorans</name>
    <dbReference type="NCBI Taxonomy" id="29320"/>
    <lineage>
        <taxon>Bacteria</taxon>
        <taxon>Bacillati</taxon>
        <taxon>Actinomycetota</taxon>
        <taxon>Actinomycetes</taxon>
        <taxon>Micrococcales</taxon>
        <taxon>Micrococcaceae</taxon>
        <taxon>Paenarthrobacter</taxon>
    </lineage>
</organism>
<geneLocation type="plasmid" evidence="2">
    <name>pAO1</name>
</geneLocation>
<dbReference type="GO" id="GO:0003824">
    <property type="term" value="F:catalytic activity"/>
    <property type="evidence" value="ECO:0007669"/>
    <property type="project" value="UniProtKB-ARBA"/>
</dbReference>
<reference evidence="2" key="1">
    <citation type="journal article" date="2003" name="J. Bacteriol.">
        <title>Sequence of the 165-kilobase catabolic plasmid pAO1 from Arthrobacter nicotinovorans and identification of a pAO1-dependent nicotine uptake system.</title>
        <authorList>
            <person name="Igloi G.L."/>
            <person name="Brandsch R."/>
        </authorList>
    </citation>
    <scope>NUCLEOTIDE SEQUENCE [LARGE SCALE GENOMIC DNA]</scope>
    <source>
        <strain evidence="2">ATCC 49919</strain>
        <plasmid evidence="2">pAO1</plasmid>
    </source>
</reference>
<dbReference type="AlphaFoldDB" id="Q8GAD7"/>
<protein>
    <recommendedName>
        <fullName evidence="1">AB hydrolase-1 domain-containing protein</fullName>
    </recommendedName>
</protein>